<evidence type="ECO:0000256" key="5">
    <source>
        <dbReference type="ARBA" id="ARBA00023125"/>
    </source>
</evidence>
<gene>
    <name evidence="12" type="ORF">PVAP13_9NG532000</name>
</gene>
<feature type="compositionally biased region" description="Basic residues" evidence="10">
    <location>
        <begin position="1"/>
        <end position="10"/>
    </location>
</feature>
<dbReference type="GO" id="GO:0008270">
    <property type="term" value="F:zinc ion binding"/>
    <property type="evidence" value="ECO:0007669"/>
    <property type="project" value="UniProtKB-KW"/>
</dbReference>
<keyword evidence="5 8" id="KW-0238">DNA-binding</keyword>
<evidence type="ECO:0000259" key="11">
    <source>
        <dbReference type="PROSITE" id="PS50884"/>
    </source>
</evidence>
<keyword evidence="6 9" id="KW-0804">Transcription</keyword>
<evidence type="ECO:0000313" key="12">
    <source>
        <dbReference type="EMBL" id="KAG2540081.1"/>
    </source>
</evidence>
<comment type="subcellular location">
    <subcellularLocation>
        <location evidence="8 9">Nucleus</location>
    </subcellularLocation>
</comment>
<keyword evidence="13" id="KW-1185">Reference proteome</keyword>
<sequence>MLDATRRRKQTTKEDQFSAMLHHGRIIPTHGGGTGGRGGKEAHRNKQHHHQLPGAPPVAPQPGMPAEASMSAGGGSSSCSWVKPGCMMELARLAKIPPPESGLPCPRCRSADTKFCYYNNYSLSQPRHFCRACRHYWTHGGALRDLPFSSSARRRRRSKPASTKHEPSSKVASCCASGTGARASPSTSSGVSAVPGGGGGRAVAAVATAVMHTPQPLAQLASLAVGAERHRTVASSRLWLPGHRSSQQQDPLGYQVEHQWRYPPPQRQPLSFLGYINAAIAAPPTTPAAGSLIGASDAGGTEAGSFAGGQMQAAIISRVPGSAALTTEPAASEMMMGTLTTASSPGEFQVESGGLSHFLGSGSWACSYGSCSAGNGGGSNSCAAAPGTSVWPDPSGPTSSSSGTML</sequence>
<evidence type="ECO:0000256" key="7">
    <source>
        <dbReference type="ARBA" id="ARBA00023242"/>
    </source>
</evidence>
<dbReference type="GO" id="GO:0003677">
    <property type="term" value="F:DNA binding"/>
    <property type="evidence" value="ECO:0007669"/>
    <property type="project" value="UniProtKB-UniRule"/>
</dbReference>
<keyword evidence="3 9" id="KW-0862">Zinc</keyword>
<dbReference type="GO" id="GO:0005634">
    <property type="term" value="C:nucleus"/>
    <property type="evidence" value="ECO:0007669"/>
    <property type="project" value="UniProtKB-SubCell"/>
</dbReference>
<evidence type="ECO:0000256" key="1">
    <source>
        <dbReference type="ARBA" id="ARBA00022723"/>
    </source>
</evidence>
<dbReference type="PANTHER" id="PTHR31992:SF316">
    <property type="entry name" value="DOF ZINC FINGER PROTEIN DOF1.2"/>
    <property type="match status" value="1"/>
</dbReference>
<accession>A0A8T0MRJ0</accession>
<keyword evidence="1 9" id="KW-0479">Metal-binding</keyword>
<feature type="region of interest" description="Disordered" evidence="10">
    <location>
        <begin position="148"/>
        <end position="198"/>
    </location>
</feature>
<feature type="region of interest" description="Disordered" evidence="10">
    <location>
        <begin position="385"/>
        <end position="406"/>
    </location>
</feature>
<evidence type="ECO:0000256" key="8">
    <source>
        <dbReference type="PROSITE-ProRule" id="PRU00071"/>
    </source>
</evidence>
<evidence type="ECO:0000256" key="10">
    <source>
        <dbReference type="SAM" id="MobiDB-lite"/>
    </source>
</evidence>
<keyword evidence="4 9" id="KW-0805">Transcription regulation</keyword>
<comment type="function">
    <text evidence="9">Transcription factor that binds specifically to a 5'-AA[AG]G-3' consensus core sequence.</text>
</comment>
<dbReference type="GO" id="GO:0003700">
    <property type="term" value="F:DNA-binding transcription factor activity"/>
    <property type="evidence" value="ECO:0007669"/>
    <property type="project" value="UniProtKB-UniRule"/>
</dbReference>
<dbReference type="AlphaFoldDB" id="A0A8T0MRJ0"/>
<keyword evidence="7 8" id="KW-0539">Nucleus</keyword>
<comment type="caution">
    <text evidence="12">The sequence shown here is derived from an EMBL/GenBank/DDBJ whole genome shotgun (WGS) entry which is preliminary data.</text>
</comment>
<proteinExistence type="predicted"/>
<reference evidence="12" key="1">
    <citation type="submission" date="2020-05" db="EMBL/GenBank/DDBJ databases">
        <title>WGS assembly of Panicum virgatum.</title>
        <authorList>
            <person name="Lovell J.T."/>
            <person name="Jenkins J."/>
            <person name="Shu S."/>
            <person name="Juenger T.E."/>
            <person name="Schmutz J."/>
        </authorList>
    </citation>
    <scope>NUCLEOTIDE SEQUENCE</scope>
    <source>
        <strain evidence="12">AP13</strain>
    </source>
</reference>
<dbReference type="InterPro" id="IPR045174">
    <property type="entry name" value="Dof"/>
</dbReference>
<feature type="domain" description="Dof-type" evidence="11">
    <location>
        <begin position="103"/>
        <end position="157"/>
    </location>
</feature>
<evidence type="ECO:0000256" key="6">
    <source>
        <dbReference type="ARBA" id="ARBA00023163"/>
    </source>
</evidence>
<feature type="compositionally biased region" description="Pro residues" evidence="10">
    <location>
        <begin position="54"/>
        <end position="63"/>
    </location>
</feature>
<dbReference type="InterPro" id="IPR003851">
    <property type="entry name" value="Znf_Dof"/>
</dbReference>
<feature type="compositionally biased region" description="Low complexity" evidence="10">
    <location>
        <begin position="181"/>
        <end position="194"/>
    </location>
</feature>
<evidence type="ECO:0000256" key="2">
    <source>
        <dbReference type="ARBA" id="ARBA00022771"/>
    </source>
</evidence>
<name>A0A8T0MRJ0_PANVG</name>
<evidence type="ECO:0000256" key="4">
    <source>
        <dbReference type="ARBA" id="ARBA00023015"/>
    </source>
</evidence>
<protein>
    <recommendedName>
        <fullName evidence="9">Dof zinc finger protein</fullName>
    </recommendedName>
</protein>
<dbReference type="Pfam" id="PF02701">
    <property type="entry name" value="Zn_ribbon_Dof"/>
    <property type="match status" value="1"/>
</dbReference>
<dbReference type="Proteomes" id="UP000823388">
    <property type="component" value="Chromosome 9N"/>
</dbReference>
<evidence type="ECO:0000313" key="13">
    <source>
        <dbReference type="Proteomes" id="UP000823388"/>
    </source>
</evidence>
<feature type="compositionally biased region" description="Low complexity" evidence="10">
    <location>
        <begin position="396"/>
        <end position="406"/>
    </location>
</feature>
<organism evidence="12 13">
    <name type="scientific">Panicum virgatum</name>
    <name type="common">Blackwell switchgrass</name>
    <dbReference type="NCBI Taxonomy" id="38727"/>
    <lineage>
        <taxon>Eukaryota</taxon>
        <taxon>Viridiplantae</taxon>
        <taxon>Streptophyta</taxon>
        <taxon>Embryophyta</taxon>
        <taxon>Tracheophyta</taxon>
        <taxon>Spermatophyta</taxon>
        <taxon>Magnoliopsida</taxon>
        <taxon>Liliopsida</taxon>
        <taxon>Poales</taxon>
        <taxon>Poaceae</taxon>
        <taxon>PACMAD clade</taxon>
        <taxon>Panicoideae</taxon>
        <taxon>Panicodae</taxon>
        <taxon>Paniceae</taxon>
        <taxon>Panicinae</taxon>
        <taxon>Panicum</taxon>
        <taxon>Panicum sect. Hiantes</taxon>
    </lineage>
</organism>
<dbReference type="PANTHER" id="PTHR31992">
    <property type="entry name" value="DOF ZINC FINGER PROTEIN DOF1.4-RELATED"/>
    <property type="match status" value="1"/>
</dbReference>
<dbReference type="EMBL" id="CM029054">
    <property type="protein sequence ID" value="KAG2540081.1"/>
    <property type="molecule type" value="Genomic_DNA"/>
</dbReference>
<dbReference type="PROSITE" id="PS50884">
    <property type="entry name" value="ZF_DOF_2"/>
    <property type="match status" value="1"/>
</dbReference>
<evidence type="ECO:0000256" key="3">
    <source>
        <dbReference type="ARBA" id="ARBA00022833"/>
    </source>
</evidence>
<keyword evidence="2 8" id="KW-0863">Zinc-finger</keyword>
<evidence type="ECO:0000256" key="9">
    <source>
        <dbReference type="RuleBase" id="RU369094"/>
    </source>
</evidence>
<feature type="region of interest" description="Disordered" evidence="10">
    <location>
        <begin position="1"/>
        <end position="74"/>
    </location>
</feature>